<dbReference type="EMBL" id="ML220142">
    <property type="protein sequence ID" value="TGZ78385.1"/>
    <property type="molecule type" value="Genomic_DNA"/>
</dbReference>
<feature type="chain" id="PRO_5020606381" evidence="1">
    <location>
        <begin position="18"/>
        <end position="231"/>
    </location>
</feature>
<name>A0A4S2MN31_9PEZI</name>
<reference evidence="2 3" key="1">
    <citation type="submission" date="2019-04" db="EMBL/GenBank/DDBJ databases">
        <title>Comparative genomics and transcriptomics to analyze fruiting body development in filamentous ascomycetes.</title>
        <authorList>
            <consortium name="DOE Joint Genome Institute"/>
            <person name="Lutkenhaus R."/>
            <person name="Traeger S."/>
            <person name="Breuer J."/>
            <person name="Kuo A."/>
            <person name="Lipzen A."/>
            <person name="Pangilinan J."/>
            <person name="Dilworth D."/>
            <person name="Sandor L."/>
            <person name="Poggeler S."/>
            <person name="Barry K."/>
            <person name="Grigoriev I.V."/>
            <person name="Nowrousian M."/>
        </authorList>
    </citation>
    <scope>NUCLEOTIDE SEQUENCE [LARGE SCALE GENOMIC DNA]</scope>
    <source>
        <strain evidence="2 3">CBS 389.68</strain>
    </source>
</reference>
<sequence length="231" mass="26184">MHPLTLDLLLLATLASAHPPWIWKETPYVDPVFVGEPACRSGYVHRGCEYLLSIPYLMRLGWNPKPGWKYLEPEWRELDLPSVAVKCSYELRTAHSPTNRLTVCCPLDSLHDQLTSFHYGCHPADPYARSPLQTAPIPIPPSLQSLTQNPLFRSDGNATEVERYRDVIKVAADRDRELTECFEEVVGECGRREEEERRRGGGKMEGTVHGFGYLTPEGAKVRTRVKKVVVD</sequence>
<evidence type="ECO:0000313" key="2">
    <source>
        <dbReference type="EMBL" id="TGZ78385.1"/>
    </source>
</evidence>
<proteinExistence type="predicted"/>
<keyword evidence="1" id="KW-0732">Signal</keyword>
<organism evidence="2 3">
    <name type="scientific">Ascodesmis nigricans</name>
    <dbReference type="NCBI Taxonomy" id="341454"/>
    <lineage>
        <taxon>Eukaryota</taxon>
        <taxon>Fungi</taxon>
        <taxon>Dikarya</taxon>
        <taxon>Ascomycota</taxon>
        <taxon>Pezizomycotina</taxon>
        <taxon>Pezizomycetes</taxon>
        <taxon>Pezizales</taxon>
        <taxon>Ascodesmidaceae</taxon>
        <taxon>Ascodesmis</taxon>
    </lineage>
</organism>
<accession>A0A4S2MN31</accession>
<evidence type="ECO:0000313" key="3">
    <source>
        <dbReference type="Proteomes" id="UP000298138"/>
    </source>
</evidence>
<protein>
    <submittedName>
        <fullName evidence="2">Uncharacterized protein</fullName>
    </submittedName>
</protein>
<dbReference type="Proteomes" id="UP000298138">
    <property type="component" value="Unassembled WGS sequence"/>
</dbReference>
<keyword evidence="3" id="KW-1185">Reference proteome</keyword>
<dbReference type="InParanoid" id="A0A4S2MN31"/>
<evidence type="ECO:0000256" key="1">
    <source>
        <dbReference type="SAM" id="SignalP"/>
    </source>
</evidence>
<dbReference type="AlphaFoldDB" id="A0A4S2MN31"/>
<gene>
    <name evidence="2" type="ORF">EX30DRAFT_373923</name>
</gene>
<feature type="signal peptide" evidence="1">
    <location>
        <begin position="1"/>
        <end position="17"/>
    </location>
</feature>